<feature type="transmembrane region" description="Helical" evidence="11">
    <location>
        <begin position="143"/>
        <end position="162"/>
    </location>
</feature>
<dbReference type="EMBL" id="CP002116">
    <property type="protein sequence ID" value="ADK81375.1"/>
    <property type="molecule type" value="Genomic_DNA"/>
</dbReference>
<dbReference type="InterPro" id="IPR000515">
    <property type="entry name" value="MetI-like"/>
</dbReference>
<evidence type="ECO:0000256" key="4">
    <source>
        <dbReference type="ARBA" id="ARBA00022448"/>
    </source>
</evidence>
<evidence type="ECO:0000256" key="9">
    <source>
        <dbReference type="ARBA" id="ARBA00023136"/>
    </source>
</evidence>
<evidence type="ECO:0000256" key="1">
    <source>
        <dbReference type="ARBA" id="ARBA00002264"/>
    </source>
</evidence>
<feature type="domain" description="ABC transmembrane type-1" evidence="12">
    <location>
        <begin position="76"/>
        <end position="266"/>
    </location>
</feature>
<evidence type="ECO:0000256" key="5">
    <source>
        <dbReference type="ARBA" id="ARBA00022475"/>
    </source>
</evidence>
<keyword evidence="8 11" id="KW-1133">Transmembrane helix</keyword>
<dbReference type="STRING" id="573413.Spirs_2260"/>
<feature type="transmembrane region" description="Helical" evidence="11">
    <location>
        <begin position="12"/>
        <end position="31"/>
    </location>
</feature>
<evidence type="ECO:0000256" key="10">
    <source>
        <dbReference type="ARBA" id="ARBA00041109"/>
    </source>
</evidence>
<evidence type="ECO:0000256" key="8">
    <source>
        <dbReference type="ARBA" id="ARBA00022989"/>
    </source>
</evidence>
<sequence length="281" mass="31131">MRTNRLFIVLKYAAVILLVMYILSPFLWLIIMSLSSSADLTTKPLHWIPEKIDIASYKRLLIVGLNSRGTLFLYGLRNSLKTALSAVIISMFVTIPASWVFSRYPGKKNIILKISIFTFMLPPIAYALPLYRILSRIGLLDNSLSLALVYCTIILPFCVWLIKENIDTIPYDLEEAAIIDGAGFTKRISLIVLPLLLPALGTVALLSLLMAWDEYFYAMLYTNSQNAITLPVVISNLASGRQSNYNLIAAGGVLASLPPVCIGLLLQRSLVRGLMMGGVKD</sequence>
<evidence type="ECO:0000256" key="3">
    <source>
        <dbReference type="ARBA" id="ARBA00009047"/>
    </source>
</evidence>
<dbReference type="GO" id="GO:0005886">
    <property type="term" value="C:plasma membrane"/>
    <property type="evidence" value="ECO:0007669"/>
    <property type="project" value="UniProtKB-SubCell"/>
</dbReference>
<evidence type="ECO:0000259" key="12">
    <source>
        <dbReference type="PROSITE" id="PS50928"/>
    </source>
</evidence>
<keyword evidence="4 11" id="KW-0813">Transport</keyword>
<comment type="subcellular location">
    <subcellularLocation>
        <location evidence="2 11">Cell membrane</location>
        <topology evidence="2 11">Multi-pass membrane protein</topology>
    </subcellularLocation>
</comment>
<dbReference type="PANTHER" id="PTHR32243:SF50">
    <property type="entry name" value="MALTOSE_MALTODEXTRIN TRANSPORT SYSTEM PERMEASE PROTEIN MALG"/>
    <property type="match status" value="1"/>
</dbReference>
<evidence type="ECO:0000313" key="14">
    <source>
        <dbReference type="Proteomes" id="UP000002318"/>
    </source>
</evidence>
<evidence type="ECO:0000256" key="11">
    <source>
        <dbReference type="RuleBase" id="RU363032"/>
    </source>
</evidence>
<evidence type="ECO:0000256" key="2">
    <source>
        <dbReference type="ARBA" id="ARBA00004651"/>
    </source>
</evidence>
<dbReference type="PANTHER" id="PTHR32243">
    <property type="entry name" value="MALTOSE TRANSPORT SYSTEM PERMEASE-RELATED"/>
    <property type="match status" value="1"/>
</dbReference>
<keyword evidence="7 11" id="KW-0812">Transmembrane</keyword>
<feature type="transmembrane region" description="Helical" evidence="11">
    <location>
        <begin position="82"/>
        <end position="101"/>
    </location>
</feature>
<dbReference type="OrthoDB" id="9810086at2"/>
<dbReference type="CDD" id="cd06261">
    <property type="entry name" value="TM_PBP2"/>
    <property type="match status" value="1"/>
</dbReference>
<comment type="similarity">
    <text evidence="3">Belongs to the binding-protein-dependent transport system permease family. MalFG subfamily.</text>
</comment>
<dbReference type="RefSeq" id="WP_013254838.1">
    <property type="nucleotide sequence ID" value="NC_014364.1"/>
</dbReference>
<evidence type="ECO:0000313" key="13">
    <source>
        <dbReference type="EMBL" id="ADK81375.1"/>
    </source>
</evidence>
<evidence type="ECO:0000256" key="6">
    <source>
        <dbReference type="ARBA" id="ARBA00022597"/>
    </source>
</evidence>
<dbReference type="Pfam" id="PF00528">
    <property type="entry name" value="BPD_transp_1"/>
    <property type="match status" value="1"/>
</dbReference>
<dbReference type="GO" id="GO:0055085">
    <property type="term" value="P:transmembrane transport"/>
    <property type="evidence" value="ECO:0007669"/>
    <property type="project" value="InterPro"/>
</dbReference>
<dbReference type="Proteomes" id="UP000002318">
    <property type="component" value="Chromosome"/>
</dbReference>
<gene>
    <name evidence="13" type="ordered locus">Spirs_2260</name>
</gene>
<keyword evidence="5" id="KW-1003">Cell membrane</keyword>
<feature type="transmembrane region" description="Helical" evidence="11">
    <location>
        <begin position="245"/>
        <end position="266"/>
    </location>
</feature>
<dbReference type="HOGENOM" id="CLU_016047_1_2_12"/>
<feature type="transmembrane region" description="Helical" evidence="11">
    <location>
        <begin position="110"/>
        <end position="131"/>
    </location>
</feature>
<proteinExistence type="inferred from homology"/>
<dbReference type="KEGG" id="ssm:Spirs_2260"/>
<dbReference type="Gene3D" id="1.10.3720.10">
    <property type="entry name" value="MetI-like"/>
    <property type="match status" value="1"/>
</dbReference>
<dbReference type="AlphaFoldDB" id="E1R748"/>
<dbReference type="InterPro" id="IPR050901">
    <property type="entry name" value="BP-dep_ABC_trans_perm"/>
</dbReference>
<evidence type="ECO:0000256" key="7">
    <source>
        <dbReference type="ARBA" id="ARBA00022692"/>
    </source>
</evidence>
<protein>
    <recommendedName>
        <fullName evidence="10">Maltose/maltodextrin transport system permease protein MalG</fullName>
    </recommendedName>
</protein>
<organism evidence="13 14">
    <name type="scientific">Sediminispirochaeta smaragdinae (strain DSM 11293 / JCM 15392 / SEBR 4228)</name>
    <name type="common">Spirochaeta smaragdinae</name>
    <dbReference type="NCBI Taxonomy" id="573413"/>
    <lineage>
        <taxon>Bacteria</taxon>
        <taxon>Pseudomonadati</taxon>
        <taxon>Spirochaetota</taxon>
        <taxon>Spirochaetia</taxon>
        <taxon>Spirochaetales</taxon>
        <taxon>Spirochaetaceae</taxon>
        <taxon>Sediminispirochaeta</taxon>
    </lineage>
</organism>
<dbReference type="SUPFAM" id="SSF161098">
    <property type="entry name" value="MetI-like"/>
    <property type="match status" value="1"/>
</dbReference>
<keyword evidence="9 11" id="KW-0472">Membrane</keyword>
<reference evidence="13 14" key="1">
    <citation type="journal article" date="2010" name="Stand. Genomic Sci.">
        <title>Complete genome sequence of Spirochaeta smaragdinae type strain (SEBR 4228).</title>
        <authorList>
            <person name="Mavromatis K."/>
            <person name="Yasawong M."/>
            <person name="Chertkov O."/>
            <person name="Lapidus A."/>
            <person name="Lucas S."/>
            <person name="Nolan M."/>
            <person name="Del Rio T.G."/>
            <person name="Tice H."/>
            <person name="Cheng J.F."/>
            <person name="Pitluck S."/>
            <person name="Liolios K."/>
            <person name="Ivanova N."/>
            <person name="Tapia R."/>
            <person name="Han C."/>
            <person name="Bruce D."/>
            <person name="Goodwin L."/>
            <person name="Pati A."/>
            <person name="Chen A."/>
            <person name="Palaniappan K."/>
            <person name="Land M."/>
            <person name="Hauser L."/>
            <person name="Chang Y.J."/>
            <person name="Jeffries C.D."/>
            <person name="Detter J.C."/>
            <person name="Rohde M."/>
            <person name="Brambilla E."/>
            <person name="Spring S."/>
            <person name="Goker M."/>
            <person name="Sikorski J."/>
            <person name="Woyke T."/>
            <person name="Bristow J."/>
            <person name="Eisen J.A."/>
            <person name="Markowitz V."/>
            <person name="Hugenholtz P."/>
            <person name="Klenk H.P."/>
            <person name="Kyrpides N.C."/>
        </authorList>
    </citation>
    <scope>NUCLEOTIDE SEQUENCE [LARGE SCALE GENOMIC DNA]</scope>
    <source>
        <strain evidence="14">DSM 11293 / JCM 15392 / SEBR 4228</strain>
    </source>
</reference>
<feature type="transmembrane region" description="Helical" evidence="11">
    <location>
        <begin position="190"/>
        <end position="212"/>
    </location>
</feature>
<accession>E1R748</accession>
<dbReference type="eggNOG" id="COG0395">
    <property type="taxonomic scope" value="Bacteria"/>
</dbReference>
<name>E1R748_SEDSS</name>
<dbReference type="InterPro" id="IPR035906">
    <property type="entry name" value="MetI-like_sf"/>
</dbReference>
<keyword evidence="14" id="KW-1185">Reference proteome</keyword>
<dbReference type="PROSITE" id="PS50928">
    <property type="entry name" value="ABC_TM1"/>
    <property type="match status" value="1"/>
</dbReference>
<comment type="function">
    <text evidence="1">Part of the ABC transporter complex MalEFGK involved in maltose/maltodextrin import. Probably responsible for the translocation of the substrate across the membrane.</text>
</comment>
<keyword evidence="6" id="KW-0762">Sugar transport</keyword>